<comment type="caution">
    <text evidence="6">The sequence shown here is derived from an EMBL/GenBank/DDBJ whole genome shotgun (WGS) entry which is preliminary data.</text>
</comment>
<evidence type="ECO:0000313" key="6">
    <source>
        <dbReference type="EMBL" id="TMQ70184.1"/>
    </source>
</evidence>
<dbReference type="PANTHER" id="PTHR42852:SF6">
    <property type="entry name" value="THIOL:DISULFIDE INTERCHANGE PROTEIN DSBE"/>
    <property type="match status" value="1"/>
</dbReference>
<dbReference type="GO" id="GO:0016491">
    <property type="term" value="F:oxidoreductase activity"/>
    <property type="evidence" value="ECO:0007669"/>
    <property type="project" value="InterPro"/>
</dbReference>
<dbReference type="InterPro" id="IPR050553">
    <property type="entry name" value="Thioredoxin_ResA/DsbE_sf"/>
</dbReference>
<dbReference type="InterPro" id="IPR036249">
    <property type="entry name" value="Thioredoxin-like_sf"/>
</dbReference>
<dbReference type="InterPro" id="IPR000866">
    <property type="entry name" value="AhpC/TSA"/>
</dbReference>
<keyword evidence="4" id="KW-0676">Redox-active center</keyword>
<dbReference type="PANTHER" id="PTHR42852">
    <property type="entry name" value="THIOL:DISULFIDE INTERCHANGE PROTEIN DSBE"/>
    <property type="match status" value="1"/>
</dbReference>
<dbReference type="Gene3D" id="3.40.30.10">
    <property type="entry name" value="Glutaredoxin"/>
    <property type="match status" value="1"/>
</dbReference>
<protein>
    <submittedName>
        <fullName evidence="6">TlpA family protein disulfide reductase</fullName>
    </submittedName>
</protein>
<proteinExistence type="predicted"/>
<reference evidence="6 7" key="1">
    <citation type="journal article" date="2019" name="Nat. Microbiol.">
        <title>Mediterranean grassland soil C-N compound turnover is dependent on rainfall and depth, and is mediated by genomically divergent microorganisms.</title>
        <authorList>
            <person name="Diamond S."/>
            <person name="Andeer P.F."/>
            <person name="Li Z."/>
            <person name="Crits-Christoph A."/>
            <person name="Burstein D."/>
            <person name="Anantharaman K."/>
            <person name="Lane K.R."/>
            <person name="Thomas B.C."/>
            <person name="Pan C."/>
            <person name="Northen T.R."/>
            <person name="Banfield J.F."/>
        </authorList>
    </citation>
    <scope>NUCLEOTIDE SEQUENCE [LARGE SCALE GENOMIC DNA]</scope>
    <source>
        <strain evidence="6">WS_10</strain>
    </source>
</reference>
<keyword evidence="3" id="KW-1015">Disulfide bond</keyword>
<feature type="domain" description="Thioredoxin" evidence="5">
    <location>
        <begin position="273"/>
        <end position="412"/>
    </location>
</feature>
<accession>A0A538U2R2</accession>
<dbReference type="GO" id="GO:0017004">
    <property type="term" value="P:cytochrome complex assembly"/>
    <property type="evidence" value="ECO:0007669"/>
    <property type="project" value="UniProtKB-KW"/>
</dbReference>
<dbReference type="Pfam" id="PF00578">
    <property type="entry name" value="AhpC-TSA"/>
    <property type="match status" value="1"/>
</dbReference>
<dbReference type="AlphaFoldDB" id="A0A538U2R2"/>
<sequence>MHDMRPWRIARARDLLLLLTLAGGRFALASEPPSARAWSFRRSVVNLESYSGSLQPEAPPAVHRGLPKDSTIWYGEIFRQLPSDVPTSREHAVPFAVRMQAGVAQRAWVDANLNGDLTDDEPPPLSRYPGDPGARSFLTALRWAASVDGGTLPIEREVRVVIDPAASPDIASDYRIQDVFGMLGTVEIEGATHRALLFDANHDGIYTRGHGDGVFFDLDDDHHFEIDPMAVDFGPFAMPFSILHRSMVVDSVSSDGSRVVVRDVGPAPSSRAPARGRMAPDFTFVDLDGKLQRLSAHRGRPTVVYFWASWCANCRGQALELRAMYERSGPRGWDLLGIDCDTDRAEALRFRDQFGETWPTSVTGLYMTENPVTRLYHEDLVGIFYVVGSDGILADKVSDVDALKAALDKLLEAGKAPTQADTR</sequence>
<evidence type="ECO:0000256" key="4">
    <source>
        <dbReference type="ARBA" id="ARBA00023284"/>
    </source>
</evidence>
<gene>
    <name evidence="6" type="ORF">E6K80_09250</name>
</gene>
<evidence type="ECO:0000256" key="3">
    <source>
        <dbReference type="ARBA" id="ARBA00023157"/>
    </source>
</evidence>
<dbReference type="EMBL" id="VBPA01000227">
    <property type="protein sequence ID" value="TMQ70184.1"/>
    <property type="molecule type" value="Genomic_DNA"/>
</dbReference>
<evidence type="ECO:0000259" key="5">
    <source>
        <dbReference type="PROSITE" id="PS51352"/>
    </source>
</evidence>
<comment type="subcellular location">
    <subcellularLocation>
        <location evidence="1">Cell envelope</location>
    </subcellularLocation>
</comment>
<dbReference type="PROSITE" id="PS51352">
    <property type="entry name" value="THIOREDOXIN_2"/>
    <property type="match status" value="1"/>
</dbReference>
<dbReference type="SUPFAM" id="SSF52833">
    <property type="entry name" value="Thioredoxin-like"/>
    <property type="match status" value="1"/>
</dbReference>
<keyword evidence="2" id="KW-0201">Cytochrome c-type biogenesis</keyword>
<evidence type="ECO:0000256" key="2">
    <source>
        <dbReference type="ARBA" id="ARBA00022748"/>
    </source>
</evidence>
<name>A0A538U2R2_UNCEI</name>
<dbReference type="Proteomes" id="UP000319836">
    <property type="component" value="Unassembled WGS sequence"/>
</dbReference>
<organism evidence="6 7">
    <name type="scientific">Eiseniibacteriota bacterium</name>
    <dbReference type="NCBI Taxonomy" id="2212470"/>
    <lineage>
        <taxon>Bacteria</taxon>
        <taxon>Candidatus Eiseniibacteriota</taxon>
    </lineage>
</organism>
<dbReference type="InterPro" id="IPR013766">
    <property type="entry name" value="Thioredoxin_domain"/>
</dbReference>
<dbReference type="CDD" id="cd02966">
    <property type="entry name" value="TlpA_like_family"/>
    <property type="match status" value="1"/>
</dbReference>
<dbReference type="GO" id="GO:0030313">
    <property type="term" value="C:cell envelope"/>
    <property type="evidence" value="ECO:0007669"/>
    <property type="project" value="UniProtKB-SubCell"/>
</dbReference>
<evidence type="ECO:0000313" key="7">
    <source>
        <dbReference type="Proteomes" id="UP000319836"/>
    </source>
</evidence>
<dbReference type="GO" id="GO:0016209">
    <property type="term" value="F:antioxidant activity"/>
    <property type="evidence" value="ECO:0007669"/>
    <property type="project" value="InterPro"/>
</dbReference>
<evidence type="ECO:0000256" key="1">
    <source>
        <dbReference type="ARBA" id="ARBA00004196"/>
    </source>
</evidence>